<dbReference type="OrthoDB" id="5491447at2"/>
<gene>
    <name evidence="2" type="ordered locus">CA2559_09273</name>
</gene>
<evidence type="ECO:0000256" key="1">
    <source>
        <dbReference type="SAM" id="Phobius"/>
    </source>
</evidence>
<name>A3U8S7_CROAH</name>
<dbReference type="RefSeq" id="WP_013187598.1">
    <property type="nucleotide sequence ID" value="NC_014230.1"/>
</dbReference>
<dbReference type="Proteomes" id="UP000002297">
    <property type="component" value="Chromosome"/>
</dbReference>
<protein>
    <recommendedName>
        <fullName evidence="4">DUF4129 domain-containing protein</fullName>
    </recommendedName>
</protein>
<evidence type="ECO:0000313" key="3">
    <source>
        <dbReference type="Proteomes" id="UP000002297"/>
    </source>
</evidence>
<accession>A3U8S7</accession>
<dbReference type="STRING" id="216432.CA2559_09273"/>
<keyword evidence="1" id="KW-1133">Transmembrane helix</keyword>
<dbReference type="eggNOG" id="ENOG50303CZ">
    <property type="taxonomic scope" value="Bacteria"/>
</dbReference>
<dbReference type="EMBL" id="CP002046">
    <property type="protein sequence ID" value="EAP86213.1"/>
    <property type="molecule type" value="Genomic_DNA"/>
</dbReference>
<dbReference type="GeneID" id="89453599"/>
<proteinExistence type="predicted"/>
<sequence>MNWLFGDYEGNAILLFLVNYLPYLILVGIVGFIVWLFIKLNIGNRFLKSPDSGEVLMSEDEDIIKRQHIPSLIEDALNNKQYRLAIRYHYLFVLKQLTDAEQIDYEFDKTNTDYLNEITNKNLKNGFTNITRIYDFIWYGNFSITQKDYVKAKAQFNEIETLL</sequence>
<keyword evidence="3" id="KW-1185">Reference proteome</keyword>
<organism evidence="2 3">
    <name type="scientific">Croceibacter atlanticus (strain ATCC BAA-628 / JCM 21780 / CIP 108009 / IAM 15332 / KCTC 12090 / HTCC2559)</name>
    <dbReference type="NCBI Taxonomy" id="216432"/>
    <lineage>
        <taxon>Bacteria</taxon>
        <taxon>Pseudomonadati</taxon>
        <taxon>Bacteroidota</taxon>
        <taxon>Flavobacteriia</taxon>
        <taxon>Flavobacteriales</taxon>
        <taxon>Flavobacteriaceae</taxon>
        <taxon>Croceibacter</taxon>
    </lineage>
</organism>
<keyword evidence="1" id="KW-0812">Transmembrane</keyword>
<dbReference type="KEGG" id="cat:CA2559_09273"/>
<dbReference type="AlphaFoldDB" id="A3U8S7"/>
<evidence type="ECO:0000313" key="2">
    <source>
        <dbReference type="EMBL" id="EAP86213.1"/>
    </source>
</evidence>
<evidence type="ECO:0008006" key="4">
    <source>
        <dbReference type="Google" id="ProtNLM"/>
    </source>
</evidence>
<feature type="transmembrane region" description="Helical" evidence="1">
    <location>
        <begin position="12"/>
        <end position="38"/>
    </location>
</feature>
<keyword evidence="1" id="KW-0472">Membrane</keyword>
<reference evidence="2 3" key="1">
    <citation type="journal article" date="2010" name="J. Bacteriol.">
        <title>The complete genome sequence of Croceibacter atlanticus HTCC2559T.</title>
        <authorList>
            <person name="Oh H.M."/>
            <person name="Kang I."/>
            <person name="Ferriera S."/>
            <person name="Giovannoni S.J."/>
            <person name="Cho J.C."/>
        </authorList>
    </citation>
    <scope>NUCLEOTIDE SEQUENCE [LARGE SCALE GENOMIC DNA]</scope>
    <source>
        <strain evidence="3">ATCC BAA-628 / HTCC2559 / KCTC 12090</strain>
    </source>
</reference>
<dbReference type="HOGENOM" id="CLU_1624375_0_0_10"/>